<evidence type="ECO:0000256" key="1">
    <source>
        <dbReference type="SAM" id="Coils"/>
    </source>
</evidence>
<dbReference type="AlphaFoldDB" id="A2EH88"/>
<keyword evidence="5" id="KW-1185">Reference proteome</keyword>
<dbReference type="InParanoid" id="A2EH88"/>
<dbReference type="PANTHER" id="PTHR14919:SF0">
    <property type="entry name" value="SPERM FLAGELLAR PROTEIN 2"/>
    <property type="match status" value="1"/>
</dbReference>
<dbReference type="InterPro" id="IPR052634">
    <property type="entry name" value="Sperm_flagellar-bone_growth"/>
</dbReference>
<dbReference type="InterPro" id="IPR054517">
    <property type="entry name" value="SPEF2_D5"/>
</dbReference>
<dbReference type="EMBL" id="DS113388">
    <property type="protein sequence ID" value="EAY07967.1"/>
    <property type="molecule type" value="Genomic_DNA"/>
</dbReference>
<proteinExistence type="predicted"/>
<dbReference type="KEGG" id="tva:4765863"/>
<feature type="region of interest" description="Disordered" evidence="2">
    <location>
        <begin position="711"/>
        <end position="736"/>
    </location>
</feature>
<dbReference type="PANTHER" id="PTHR14919">
    <property type="entry name" value="KPL2-RELATED"/>
    <property type="match status" value="1"/>
</dbReference>
<gene>
    <name evidence="4" type="ORF">TVAG_332920</name>
</gene>
<dbReference type="OrthoDB" id="62528at2759"/>
<feature type="coiled-coil region" evidence="1">
    <location>
        <begin position="610"/>
        <end position="644"/>
    </location>
</feature>
<dbReference type="Gene3D" id="3.40.50.300">
    <property type="entry name" value="P-loop containing nucleotide triphosphate hydrolases"/>
    <property type="match status" value="1"/>
</dbReference>
<feature type="compositionally biased region" description="Basic residues" evidence="2">
    <location>
        <begin position="714"/>
        <end position="723"/>
    </location>
</feature>
<dbReference type="STRING" id="5722.A2EH88"/>
<dbReference type="VEuPathDB" id="TrichDB:TVAGG3_0933640"/>
<evidence type="ECO:0000259" key="3">
    <source>
        <dbReference type="Pfam" id="PF22946"/>
    </source>
</evidence>
<dbReference type="RefSeq" id="XP_001320190.1">
    <property type="nucleotide sequence ID" value="XM_001320155.1"/>
</dbReference>
<evidence type="ECO:0000256" key="2">
    <source>
        <dbReference type="SAM" id="MobiDB-lite"/>
    </source>
</evidence>
<evidence type="ECO:0000313" key="4">
    <source>
        <dbReference type="EMBL" id="EAY07967.1"/>
    </source>
</evidence>
<dbReference type="Proteomes" id="UP000001542">
    <property type="component" value="Unassembled WGS sequence"/>
</dbReference>
<dbReference type="VEuPathDB" id="TrichDB:TVAG_332920"/>
<feature type="region of interest" description="Disordered" evidence="2">
    <location>
        <begin position="1"/>
        <end position="20"/>
    </location>
</feature>
<dbReference type="Pfam" id="PF22946">
    <property type="entry name" value="SPEF2_D5"/>
    <property type="match status" value="1"/>
</dbReference>
<reference evidence="4" key="2">
    <citation type="journal article" date="2007" name="Science">
        <title>Draft genome sequence of the sexually transmitted pathogen Trichomonas vaginalis.</title>
        <authorList>
            <person name="Carlton J.M."/>
            <person name="Hirt R.P."/>
            <person name="Silva J.C."/>
            <person name="Delcher A.L."/>
            <person name="Schatz M."/>
            <person name="Zhao Q."/>
            <person name="Wortman J.R."/>
            <person name="Bidwell S.L."/>
            <person name="Alsmark U.C.M."/>
            <person name="Besteiro S."/>
            <person name="Sicheritz-Ponten T."/>
            <person name="Noel C.J."/>
            <person name="Dacks J.B."/>
            <person name="Foster P.G."/>
            <person name="Simillion C."/>
            <person name="Van de Peer Y."/>
            <person name="Miranda-Saavedra D."/>
            <person name="Barton G.J."/>
            <person name="Westrop G.D."/>
            <person name="Mueller S."/>
            <person name="Dessi D."/>
            <person name="Fiori P.L."/>
            <person name="Ren Q."/>
            <person name="Paulsen I."/>
            <person name="Zhang H."/>
            <person name="Bastida-Corcuera F.D."/>
            <person name="Simoes-Barbosa A."/>
            <person name="Brown M.T."/>
            <person name="Hayes R.D."/>
            <person name="Mukherjee M."/>
            <person name="Okumura C.Y."/>
            <person name="Schneider R."/>
            <person name="Smith A.J."/>
            <person name="Vanacova S."/>
            <person name="Villalvazo M."/>
            <person name="Haas B.J."/>
            <person name="Pertea M."/>
            <person name="Feldblyum T.V."/>
            <person name="Utterback T.R."/>
            <person name="Shu C.L."/>
            <person name="Osoegawa K."/>
            <person name="de Jong P.J."/>
            <person name="Hrdy I."/>
            <person name="Horvathova L."/>
            <person name="Zubacova Z."/>
            <person name="Dolezal P."/>
            <person name="Malik S.B."/>
            <person name="Logsdon J.M. Jr."/>
            <person name="Henze K."/>
            <person name="Gupta A."/>
            <person name="Wang C.C."/>
            <person name="Dunne R.L."/>
            <person name="Upcroft J.A."/>
            <person name="Upcroft P."/>
            <person name="White O."/>
            <person name="Salzberg S.L."/>
            <person name="Tang P."/>
            <person name="Chiu C.-H."/>
            <person name="Lee Y.-S."/>
            <person name="Embley T.M."/>
            <person name="Coombs G.H."/>
            <person name="Mottram J.C."/>
            <person name="Tachezy J."/>
            <person name="Fraser-Liggett C.M."/>
            <person name="Johnson P.J."/>
        </authorList>
    </citation>
    <scope>NUCLEOTIDE SEQUENCE [LARGE SCALE GENOMIC DNA]</scope>
    <source>
        <strain evidence="4">G3</strain>
    </source>
</reference>
<reference evidence="4" key="1">
    <citation type="submission" date="2006-10" db="EMBL/GenBank/DDBJ databases">
        <authorList>
            <person name="Amadeo P."/>
            <person name="Zhao Q."/>
            <person name="Wortman J."/>
            <person name="Fraser-Liggett C."/>
            <person name="Carlton J."/>
        </authorList>
    </citation>
    <scope>NUCLEOTIDE SEQUENCE</scope>
    <source>
        <strain evidence="4">G3</strain>
    </source>
</reference>
<organism evidence="4 5">
    <name type="scientific">Trichomonas vaginalis (strain ATCC PRA-98 / G3)</name>
    <dbReference type="NCBI Taxonomy" id="412133"/>
    <lineage>
        <taxon>Eukaryota</taxon>
        <taxon>Metamonada</taxon>
        <taxon>Parabasalia</taxon>
        <taxon>Trichomonadida</taxon>
        <taxon>Trichomonadidae</taxon>
        <taxon>Trichomonas</taxon>
    </lineage>
</organism>
<feature type="domain" description="CPC1/SPEF2" evidence="3">
    <location>
        <begin position="131"/>
        <end position="231"/>
    </location>
</feature>
<evidence type="ECO:0000313" key="5">
    <source>
        <dbReference type="Proteomes" id="UP000001542"/>
    </source>
</evidence>
<protein>
    <recommendedName>
        <fullName evidence="3">CPC1/SPEF2 domain-containing protein</fullName>
    </recommendedName>
</protein>
<dbReference type="SMR" id="A2EH88"/>
<sequence length="929" mass="107804">MSELRNSLGTRSPRITTPQLNQTKNKSVTTLKVKNMPNARLFVDKKEGIRTMRLRELEAAQEREEKERLEREADKEPNVFTILKERREEEENCLDFLDVNRRILRQRNSDLVDDRLNADYQHYLYKYIRYQAENETTLKAELKEAYSNKQKFSDNRSHRNDQYLEQRKKDYAISQKRVQMLIQKLRDEYRNNVNNALSTIEAISQESNNTSMDMINTMSQNITNGLVSSALALQKVADVINFVPFFYNELIPHFQANGLVFDINNQQIPQFHVTNYMKSLPNETNKVFTTILETFQPESMTPKILSRQCRAICVVTKPLVFSDEQKAKIAETLGWNYYNVENFNNAAEEIFTLLSTTTEDALIFGFPRTPSEAQDLFNMFNPQTDKEVKSHLLPRPVSSEITPFDKIIELDVSDRIIVEDVYSSLVNPEGQTYDVRTLDIQDENQLTQLRSSPDENLDIPQFPMRSVTMKTNFDLLREEYAKQYETIELHNREITDDLINQLASVTEKIEMPQEPQYPPNILIDNLSSQIANFSPELKEFFVNQWKGIEERYESAISRVFSLVNQLHVRMVDHLTKARSEMLSYLFRPGNSQQHVIEFQQWHCTQVERGMRRMSKVKDECNLRLNSLREQLISIENDRKSEEEYKQKDLMNSSFRTTLFETISNAYTMLAQAEIDRWTSCHNMIMDINQIIVNLDLAVPLPRKKLPLIVDSKTDKRKSAKKPARTTPLSKSRLENKLPPFETPITENIDTFKKFVSDASCIYIPSTAPLSTRAKKPVKDKNPLAPHKINAIDEVQNCLRDDDSFIVSQLDRINAMCLDEIQAIQQAFDSYVEDSSNWISSHYEKRKAIADTAVAFMFQKVNDEQQLNQLILFSDENCVIDYSQLLSPNEESPKIPAAFPEDAIKEASDGHAENLYQIIATCDEQQTVSN</sequence>
<accession>A2EH88</accession>
<dbReference type="InterPro" id="IPR027417">
    <property type="entry name" value="P-loop_NTPase"/>
</dbReference>
<keyword evidence="1" id="KW-0175">Coiled coil</keyword>
<name>A2EH88_TRIV3</name>